<evidence type="ECO:0000313" key="3">
    <source>
        <dbReference type="Proteomes" id="UP000499080"/>
    </source>
</evidence>
<accession>A0A4Y2T1V5</accession>
<keyword evidence="1" id="KW-1133">Transmembrane helix</keyword>
<keyword evidence="1" id="KW-0812">Transmembrane</keyword>
<organism evidence="2 3">
    <name type="scientific">Araneus ventricosus</name>
    <name type="common">Orbweaver spider</name>
    <name type="synonym">Epeira ventricosa</name>
    <dbReference type="NCBI Taxonomy" id="182803"/>
    <lineage>
        <taxon>Eukaryota</taxon>
        <taxon>Metazoa</taxon>
        <taxon>Ecdysozoa</taxon>
        <taxon>Arthropoda</taxon>
        <taxon>Chelicerata</taxon>
        <taxon>Arachnida</taxon>
        <taxon>Araneae</taxon>
        <taxon>Araneomorphae</taxon>
        <taxon>Entelegynae</taxon>
        <taxon>Araneoidea</taxon>
        <taxon>Araneidae</taxon>
        <taxon>Araneus</taxon>
    </lineage>
</organism>
<keyword evidence="3" id="KW-1185">Reference proteome</keyword>
<comment type="caution">
    <text evidence="2">The sequence shown here is derived from an EMBL/GenBank/DDBJ whole genome shotgun (WGS) entry which is preliminary data.</text>
</comment>
<sequence length="101" mass="11316">MCDQSFRAYSPSSRDWSFHFSDPIITYIVIGLSVLFWPSSYVWSLFPCPPQPIITCVSSLSVLTTAPSHHICVIVFCISLQPIITWLISQLSVPCIIPPCI</sequence>
<evidence type="ECO:0000313" key="2">
    <source>
        <dbReference type="EMBL" id="GBN93409.1"/>
    </source>
</evidence>
<protein>
    <submittedName>
        <fullName evidence="2">Uncharacterized protein</fullName>
    </submittedName>
</protein>
<name>A0A4Y2T1V5_ARAVE</name>
<evidence type="ECO:0000256" key="1">
    <source>
        <dbReference type="SAM" id="Phobius"/>
    </source>
</evidence>
<dbReference type="Proteomes" id="UP000499080">
    <property type="component" value="Unassembled WGS sequence"/>
</dbReference>
<proteinExistence type="predicted"/>
<reference evidence="2 3" key="1">
    <citation type="journal article" date="2019" name="Sci. Rep.">
        <title>Orb-weaving spider Araneus ventricosus genome elucidates the spidroin gene catalogue.</title>
        <authorList>
            <person name="Kono N."/>
            <person name="Nakamura H."/>
            <person name="Ohtoshi R."/>
            <person name="Moran D.A.P."/>
            <person name="Shinohara A."/>
            <person name="Yoshida Y."/>
            <person name="Fujiwara M."/>
            <person name="Mori M."/>
            <person name="Tomita M."/>
            <person name="Arakawa K."/>
        </authorList>
    </citation>
    <scope>NUCLEOTIDE SEQUENCE [LARGE SCALE GENOMIC DNA]</scope>
</reference>
<dbReference type="EMBL" id="BGPR01024935">
    <property type="protein sequence ID" value="GBN93409.1"/>
    <property type="molecule type" value="Genomic_DNA"/>
</dbReference>
<feature type="transmembrane region" description="Helical" evidence="1">
    <location>
        <begin position="24"/>
        <end position="46"/>
    </location>
</feature>
<dbReference type="AlphaFoldDB" id="A0A4Y2T1V5"/>
<gene>
    <name evidence="2" type="ORF">AVEN_212530_1</name>
</gene>
<keyword evidence="1" id="KW-0472">Membrane</keyword>